<reference evidence="3 4" key="1">
    <citation type="submission" date="2024-09" db="EMBL/GenBank/DDBJ databases">
        <authorList>
            <person name="Sun Q."/>
            <person name="Mori K."/>
        </authorList>
    </citation>
    <scope>NUCLEOTIDE SEQUENCE [LARGE SCALE GENOMIC DNA]</scope>
    <source>
        <strain evidence="3 4">CECT 8622</strain>
    </source>
</reference>
<keyword evidence="4" id="KW-1185">Reference proteome</keyword>
<accession>A0ABV5FBN5</accession>
<dbReference type="Proteomes" id="UP001589585">
    <property type="component" value="Unassembled WGS sequence"/>
</dbReference>
<protein>
    <recommendedName>
        <fullName evidence="5">Collagen triple helix repeat protein</fullName>
    </recommendedName>
</protein>
<feature type="region of interest" description="Disordered" evidence="1">
    <location>
        <begin position="340"/>
        <end position="380"/>
    </location>
</feature>
<dbReference type="PANTHER" id="PTHR24637">
    <property type="entry name" value="COLLAGEN"/>
    <property type="match status" value="1"/>
</dbReference>
<evidence type="ECO:0000256" key="2">
    <source>
        <dbReference type="SAM" id="SignalP"/>
    </source>
</evidence>
<feature type="signal peptide" evidence="2">
    <location>
        <begin position="1"/>
        <end position="18"/>
    </location>
</feature>
<evidence type="ECO:0000313" key="4">
    <source>
        <dbReference type="Proteomes" id="UP001589585"/>
    </source>
</evidence>
<gene>
    <name evidence="3" type="ORF">ACFFU9_08495</name>
</gene>
<evidence type="ECO:0000256" key="1">
    <source>
        <dbReference type="SAM" id="MobiDB-lite"/>
    </source>
</evidence>
<keyword evidence="2" id="KW-0732">Signal</keyword>
<evidence type="ECO:0008006" key="5">
    <source>
        <dbReference type="Google" id="ProtNLM"/>
    </source>
</evidence>
<sequence length="617" mass="65111">MKKILLLFILLAGSPVFSQVGIGTDMPSSSAQLEIKSSNKGVLIPQISLTSATDQNTITAGNLESLLVYNTTTNTTLSPGYYYWQQDRWNKLTTETDLPDHIVFWDIVKNEFTYSDPNGDLKPINISNLETLTFIGLNSDGYSLEYTGENGNLSSIDLREVVKNVETLTTLKLNEDRSSINYVDENGDLTQLSLSNLVKNLETLSTLVDNGDGTITYTDENNDNVIINLSTGPQGVSGVDGKDGDTPEIGTNGHWFISGVDTQQVAQGPKGDVGERGIQGETGLKGDQGERGIQGEQGVMGATGAAGQNGIDGKDGKDGDTPEIGTNGHWFISGIDTQQVAQGPKGDKGDVGERGIQGETGLKGDQGEQGPAGVVSPKDLSASDTSITVANGIGATLLDANVKVTDGGITTEKLANGAGTALKINADVAGVGLIKNTATHALDVQTHNGLSIDATADAIQLGGSLVKPTVINTNATNTLAITGLESGTYKNNLLVVDPVSGVVKQLKAALPTFFYMPSVVIYTAADQVPLGDVFGTVNLYAKYKAQFETPMVSNPGATTSIPVLQQNELDYFITWYDTSVFENVSISNTGILTYSVKTTAEVSLGSFMNIIFTVKPD</sequence>
<name>A0ABV5FBN5_9FLAO</name>
<feature type="chain" id="PRO_5047223473" description="Collagen triple helix repeat protein" evidence="2">
    <location>
        <begin position="19"/>
        <end position="617"/>
    </location>
</feature>
<comment type="caution">
    <text evidence="3">The sequence shown here is derived from an EMBL/GenBank/DDBJ whole genome shotgun (WGS) entry which is preliminary data.</text>
</comment>
<organism evidence="3 4">
    <name type="scientific">Mariniflexile ostreae</name>
    <dbReference type="NCBI Taxonomy" id="1520892"/>
    <lineage>
        <taxon>Bacteria</taxon>
        <taxon>Pseudomonadati</taxon>
        <taxon>Bacteroidota</taxon>
        <taxon>Flavobacteriia</taxon>
        <taxon>Flavobacteriales</taxon>
        <taxon>Flavobacteriaceae</taxon>
        <taxon>Mariniflexile</taxon>
    </lineage>
</organism>
<dbReference type="Pfam" id="PF01391">
    <property type="entry name" value="Collagen"/>
    <property type="match status" value="1"/>
</dbReference>
<dbReference type="InterPro" id="IPR008160">
    <property type="entry name" value="Collagen"/>
</dbReference>
<proteinExistence type="predicted"/>
<dbReference type="EMBL" id="JBHMFC010000032">
    <property type="protein sequence ID" value="MFB9056779.1"/>
    <property type="molecule type" value="Genomic_DNA"/>
</dbReference>
<evidence type="ECO:0000313" key="3">
    <source>
        <dbReference type="EMBL" id="MFB9056779.1"/>
    </source>
</evidence>
<dbReference type="RefSeq" id="WP_379860976.1">
    <property type="nucleotide sequence ID" value="NZ_JBHMFC010000032.1"/>
</dbReference>